<sequence length="271" mass="28696">MTDRLAIIAGTGDLPHRIAASNPGALFVTIKGVEVAAPDGHELVEASYEKLGALFKSMRGAGVARVVFAGKVDRPKLNPLRMDRVTLGLFPRVKAVLGKGDDALLRLVAEVFEEQGFQVVAATDVAQGLSLDATVIGRTPSDQDRRDADRAWSILNTLVPEDLAQGAVVAGGQCLGIETIQGTDALLRFVSESPEHLKLGARGVFVKRSKPGQDQRMDIPTIGPATVEAVAKAGLGGIVIPAGDVIVMEQDEVVRLIEEHDLFLDVRGATP</sequence>
<accession>A0A1I0PRV8</accession>
<dbReference type="Proteomes" id="UP000199650">
    <property type="component" value="Unassembled WGS sequence"/>
</dbReference>
<protein>
    <recommendedName>
        <fullName evidence="5">Phosphatidate cytidylyltransferase</fullName>
    </recommendedName>
</protein>
<evidence type="ECO:0008006" key="5">
    <source>
        <dbReference type="Google" id="ProtNLM"/>
    </source>
</evidence>
<evidence type="ECO:0000259" key="2">
    <source>
        <dbReference type="Pfam" id="PF17930"/>
    </source>
</evidence>
<dbReference type="Gene3D" id="3.40.50.20">
    <property type="match status" value="1"/>
</dbReference>
<dbReference type="Pfam" id="PF06230">
    <property type="entry name" value="LpxI_C"/>
    <property type="match status" value="1"/>
</dbReference>
<gene>
    <name evidence="3" type="ORF">SAMN05444851_1841</name>
</gene>
<reference evidence="3 4" key="1">
    <citation type="submission" date="2016-10" db="EMBL/GenBank/DDBJ databases">
        <authorList>
            <person name="de Groot N.N."/>
        </authorList>
    </citation>
    <scope>NUCLEOTIDE SEQUENCE [LARGE SCALE GENOMIC DNA]</scope>
    <source>
        <strain evidence="3 4">DSM 29439</strain>
    </source>
</reference>
<dbReference type="OrthoDB" id="9789836at2"/>
<evidence type="ECO:0000313" key="4">
    <source>
        <dbReference type="Proteomes" id="UP000199650"/>
    </source>
</evidence>
<dbReference type="InterPro" id="IPR053174">
    <property type="entry name" value="LpxI"/>
</dbReference>
<feature type="domain" description="LpxI C-terminal" evidence="1">
    <location>
        <begin position="135"/>
        <end position="264"/>
    </location>
</feature>
<evidence type="ECO:0000259" key="1">
    <source>
        <dbReference type="Pfam" id="PF06230"/>
    </source>
</evidence>
<keyword evidence="4" id="KW-1185">Reference proteome</keyword>
<dbReference type="AlphaFoldDB" id="A0A1I0PRV8"/>
<evidence type="ECO:0000313" key="3">
    <source>
        <dbReference type="EMBL" id="SEW17035.1"/>
    </source>
</evidence>
<feature type="domain" description="LpxI N-terminal" evidence="2">
    <location>
        <begin position="4"/>
        <end position="128"/>
    </location>
</feature>
<dbReference type="InterPro" id="IPR041255">
    <property type="entry name" value="LpxI_N"/>
</dbReference>
<dbReference type="PANTHER" id="PTHR39962:SF1">
    <property type="entry name" value="LPXI FAMILY PROTEIN"/>
    <property type="match status" value="1"/>
</dbReference>
<dbReference type="STRING" id="1173584.SAMN05444851_1841"/>
<organism evidence="3 4">
    <name type="scientific">Aliiroseovarius sediminilitoris</name>
    <dbReference type="NCBI Taxonomy" id="1173584"/>
    <lineage>
        <taxon>Bacteria</taxon>
        <taxon>Pseudomonadati</taxon>
        <taxon>Pseudomonadota</taxon>
        <taxon>Alphaproteobacteria</taxon>
        <taxon>Rhodobacterales</taxon>
        <taxon>Paracoccaceae</taxon>
        <taxon>Aliiroseovarius</taxon>
    </lineage>
</organism>
<name>A0A1I0PRV8_9RHOB</name>
<dbReference type="InterPro" id="IPR010415">
    <property type="entry name" value="LpxI_C"/>
</dbReference>
<dbReference type="RefSeq" id="WP_091430048.1">
    <property type="nucleotide sequence ID" value="NZ_FOJB01000001.1"/>
</dbReference>
<dbReference type="EMBL" id="FOJB01000001">
    <property type="protein sequence ID" value="SEW17035.1"/>
    <property type="molecule type" value="Genomic_DNA"/>
</dbReference>
<proteinExistence type="predicted"/>
<dbReference type="InterPro" id="IPR043167">
    <property type="entry name" value="LpxI_C_sf"/>
</dbReference>
<dbReference type="Pfam" id="PF17930">
    <property type="entry name" value="LpxI_N"/>
    <property type="match status" value="1"/>
</dbReference>
<dbReference type="Gene3D" id="3.40.140.80">
    <property type="match status" value="1"/>
</dbReference>
<dbReference type="PANTHER" id="PTHR39962">
    <property type="entry name" value="BLL4848 PROTEIN"/>
    <property type="match status" value="1"/>
</dbReference>